<evidence type="ECO:0000313" key="1">
    <source>
        <dbReference type="EMBL" id="KII63641.1"/>
    </source>
</evidence>
<dbReference type="Proteomes" id="UP000031668">
    <property type="component" value="Unassembled WGS sequence"/>
</dbReference>
<dbReference type="EMBL" id="JWZT01004623">
    <property type="protein sequence ID" value="KII63641.1"/>
    <property type="molecule type" value="Genomic_DNA"/>
</dbReference>
<organism evidence="1 2">
    <name type="scientific">Thelohanellus kitauei</name>
    <name type="common">Myxosporean</name>
    <dbReference type="NCBI Taxonomy" id="669202"/>
    <lineage>
        <taxon>Eukaryota</taxon>
        <taxon>Metazoa</taxon>
        <taxon>Cnidaria</taxon>
        <taxon>Myxozoa</taxon>
        <taxon>Myxosporea</taxon>
        <taxon>Bivalvulida</taxon>
        <taxon>Platysporina</taxon>
        <taxon>Myxobolidae</taxon>
        <taxon>Thelohanellus</taxon>
    </lineage>
</organism>
<reference evidence="1 2" key="1">
    <citation type="journal article" date="2014" name="Genome Biol. Evol.">
        <title>The genome of the myxosporean Thelohanellus kitauei shows adaptations to nutrient acquisition within its fish host.</title>
        <authorList>
            <person name="Yang Y."/>
            <person name="Xiong J."/>
            <person name="Zhou Z."/>
            <person name="Huo F."/>
            <person name="Miao W."/>
            <person name="Ran C."/>
            <person name="Liu Y."/>
            <person name="Zhang J."/>
            <person name="Feng J."/>
            <person name="Wang M."/>
            <person name="Wang M."/>
            <person name="Wang L."/>
            <person name="Yao B."/>
        </authorList>
    </citation>
    <scope>NUCLEOTIDE SEQUENCE [LARGE SCALE GENOMIC DNA]</scope>
    <source>
        <strain evidence="1">Wuqing</strain>
    </source>
</reference>
<keyword evidence="2" id="KW-1185">Reference proteome</keyword>
<sequence>MKKFTIDERKDSLLLLLDPVVWKEVVSLRWDSLEYDELVKNTQTTEAIKLLSMKKNSNESYRGDSFREYQQALKTTKHKWTKQSLSNLLKWYPRLSKISIRLDVMNVEKLDMRPATALTKDIIVAVFDRTSQRAQEYIYTGLHKRPTKRQTNKYDSRLRIRDIAASYHMIPLTDSNIVKKANDGNLKIIGYIELDLSLDEITVRHVLGVSSNHFCDCLLGIDFL</sequence>
<gene>
    <name evidence="1" type="ORF">RF11_06177</name>
</gene>
<dbReference type="AlphaFoldDB" id="A0A0C2MPU9"/>
<evidence type="ECO:0000313" key="2">
    <source>
        <dbReference type="Proteomes" id="UP000031668"/>
    </source>
</evidence>
<name>A0A0C2MPU9_THEKT</name>
<accession>A0A0C2MPU9</accession>
<protein>
    <submittedName>
        <fullName evidence="1">Uncharacterized protein</fullName>
    </submittedName>
</protein>
<comment type="caution">
    <text evidence="1">The sequence shown here is derived from an EMBL/GenBank/DDBJ whole genome shotgun (WGS) entry which is preliminary data.</text>
</comment>
<proteinExistence type="predicted"/>